<reference evidence="6" key="2">
    <citation type="submission" date="2017-02" db="EMBL/GenBank/DDBJ databases">
        <title>WGS assembly of Sorghum bicolor.</title>
        <authorList>
            <person name="Paterson A."/>
            <person name="Mullet J."/>
            <person name="Bowers J."/>
            <person name="Bruggmann R."/>
            <person name="Dubchak I."/>
            <person name="Grimwood J."/>
            <person name="Gundlach H."/>
            <person name="Haberer G."/>
            <person name="Hellsten U."/>
            <person name="Mitros T."/>
            <person name="Poliakov A."/>
            <person name="Schmutz J."/>
            <person name="Spannagl M."/>
            <person name="Tang H."/>
            <person name="Wang X."/>
            <person name="Wicker T."/>
            <person name="Bharti A."/>
            <person name="Chapman J."/>
            <person name="Feltus F."/>
            <person name="Gowik U."/>
            <person name="Grigoriev I."/>
            <person name="Lyons E."/>
            <person name="Maher C."/>
            <person name="Martis M."/>
            <person name="Narechania A."/>
            <person name="Otillar R."/>
            <person name="Penning B."/>
            <person name="Salamov A."/>
            <person name="Wang Y."/>
            <person name="Zhang L."/>
            <person name="Carpita N."/>
            <person name="Freeling M."/>
            <person name="Gingle A."/>
            <person name="Hash C."/>
            <person name="Keller B."/>
            <person name="Klein P."/>
            <person name="Kresovich S."/>
            <person name="Mccann M."/>
            <person name="Ming R."/>
            <person name="Peterson D."/>
            <person name="Rahman M."/>
            <person name="Ware D."/>
            <person name="Westhoff P."/>
            <person name="Mayer K."/>
            <person name="Messing J."/>
            <person name="Sims D."/>
            <person name="Jenkins J."/>
            <person name="Shu S."/>
            <person name="Rokhsar D."/>
        </authorList>
    </citation>
    <scope>NUCLEOTIDE SEQUENCE</scope>
</reference>
<dbReference type="InParanoid" id="A0A1Z5S7Y4"/>
<feature type="region of interest" description="Disordered" evidence="4">
    <location>
        <begin position="119"/>
        <end position="168"/>
    </location>
</feature>
<dbReference type="STRING" id="4558.A0A1Z5S7Y4"/>
<dbReference type="Gramene" id="OQU92032">
    <property type="protein sequence ID" value="OQU92032"/>
    <property type="gene ID" value="SORBI_3001G278300"/>
</dbReference>
<dbReference type="Pfam" id="PF00010">
    <property type="entry name" value="HLH"/>
    <property type="match status" value="1"/>
</dbReference>
<dbReference type="eggNOG" id="ENOG502SMS1">
    <property type="taxonomic scope" value="Eukaryota"/>
</dbReference>
<evidence type="ECO:0000256" key="4">
    <source>
        <dbReference type="SAM" id="MobiDB-lite"/>
    </source>
</evidence>
<dbReference type="FunCoup" id="A0A1Z5S7Y4">
    <property type="interactions" value="97"/>
</dbReference>
<feature type="domain" description="BHLH" evidence="5">
    <location>
        <begin position="165"/>
        <end position="214"/>
    </location>
</feature>
<dbReference type="SMART" id="SM00353">
    <property type="entry name" value="HLH"/>
    <property type="match status" value="1"/>
</dbReference>
<dbReference type="EMBL" id="CM000760">
    <property type="protein sequence ID" value="OQU92031.1"/>
    <property type="molecule type" value="Genomic_DNA"/>
</dbReference>
<dbReference type="Gramene" id="OQU92031">
    <property type="protein sequence ID" value="OQU92031"/>
    <property type="gene ID" value="SORBI_3001G278300"/>
</dbReference>
<evidence type="ECO:0000259" key="5">
    <source>
        <dbReference type="PROSITE" id="PS50888"/>
    </source>
</evidence>
<evidence type="ECO:0000256" key="1">
    <source>
        <dbReference type="ARBA" id="ARBA00005510"/>
    </source>
</evidence>
<dbReference type="GO" id="GO:0046983">
    <property type="term" value="F:protein dimerization activity"/>
    <property type="evidence" value="ECO:0007669"/>
    <property type="project" value="InterPro"/>
</dbReference>
<dbReference type="SUPFAM" id="SSF47459">
    <property type="entry name" value="HLH, helix-loop-helix DNA-binding domain"/>
    <property type="match status" value="1"/>
</dbReference>
<dbReference type="PROSITE" id="PS50888">
    <property type="entry name" value="BHLH"/>
    <property type="match status" value="1"/>
</dbReference>
<gene>
    <name evidence="6" type="ORF">SORBI_3001G278300</name>
</gene>
<dbReference type="AlphaFoldDB" id="A0A1Z5S7Y4"/>
<name>A0A1Z5S7Y4_SORBI</name>
<protein>
    <recommendedName>
        <fullName evidence="5">BHLH domain-containing protein</fullName>
    </recommendedName>
</protein>
<keyword evidence="2" id="KW-0805">Transcription regulation</keyword>
<evidence type="ECO:0000313" key="7">
    <source>
        <dbReference type="Proteomes" id="UP000000768"/>
    </source>
</evidence>
<dbReference type="Proteomes" id="UP000000768">
    <property type="component" value="Chromosome 1"/>
</dbReference>
<dbReference type="EMBL" id="CM000760">
    <property type="protein sequence ID" value="OQU92032.1"/>
    <property type="molecule type" value="Genomic_DNA"/>
</dbReference>
<dbReference type="PANTHER" id="PTHR45959">
    <property type="entry name" value="BHLH TRANSCRIPTION FACTOR"/>
    <property type="match status" value="1"/>
</dbReference>
<evidence type="ECO:0000256" key="2">
    <source>
        <dbReference type="ARBA" id="ARBA00023015"/>
    </source>
</evidence>
<dbReference type="InterPro" id="IPR011598">
    <property type="entry name" value="bHLH_dom"/>
</dbReference>
<dbReference type="GO" id="GO:0006355">
    <property type="term" value="P:regulation of DNA-templated transcription"/>
    <property type="evidence" value="ECO:0000318"/>
    <property type="project" value="GO_Central"/>
</dbReference>
<keyword evidence="7" id="KW-1185">Reference proteome</keyword>
<dbReference type="InterPro" id="IPR036638">
    <property type="entry name" value="HLH_DNA-bd_sf"/>
</dbReference>
<comment type="similarity">
    <text evidence="1">Belongs to the bHLH protein family.</text>
</comment>
<dbReference type="OrthoDB" id="690068at2759"/>
<dbReference type="Gene3D" id="4.10.280.10">
    <property type="entry name" value="Helix-loop-helix DNA-binding domain"/>
    <property type="match status" value="1"/>
</dbReference>
<dbReference type="GO" id="GO:0043565">
    <property type="term" value="F:sequence-specific DNA binding"/>
    <property type="evidence" value="ECO:0000318"/>
    <property type="project" value="GO_Central"/>
</dbReference>
<organism evidence="6 7">
    <name type="scientific">Sorghum bicolor</name>
    <name type="common">Sorghum</name>
    <name type="synonym">Sorghum vulgare</name>
    <dbReference type="NCBI Taxonomy" id="4558"/>
    <lineage>
        <taxon>Eukaryota</taxon>
        <taxon>Viridiplantae</taxon>
        <taxon>Streptophyta</taxon>
        <taxon>Embryophyta</taxon>
        <taxon>Tracheophyta</taxon>
        <taxon>Spermatophyta</taxon>
        <taxon>Magnoliopsida</taxon>
        <taxon>Liliopsida</taxon>
        <taxon>Poales</taxon>
        <taxon>Poaceae</taxon>
        <taxon>PACMAD clade</taxon>
        <taxon>Panicoideae</taxon>
        <taxon>Andropogonodae</taxon>
        <taxon>Andropogoneae</taxon>
        <taxon>Sorghinae</taxon>
        <taxon>Sorghum</taxon>
    </lineage>
</organism>
<dbReference type="InterPro" id="IPR052610">
    <property type="entry name" value="bHLH_transcription_regulator"/>
</dbReference>
<dbReference type="GO" id="GO:0003700">
    <property type="term" value="F:DNA-binding transcription factor activity"/>
    <property type="evidence" value="ECO:0000318"/>
    <property type="project" value="GO_Central"/>
</dbReference>
<dbReference type="GO" id="GO:0005634">
    <property type="term" value="C:nucleus"/>
    <property type="evidence" value="ECO:0000318"/>
    <property type="project" value="GO_Central"/>
</dbReference>
<dbReference type="PANTHER" id="PTHR45959:SF59">
    <property type="entry name" value="BHLH DOMAIN-CONTAINING PROTEIN"/>
    <property type="match status" value="1"/>
</dbReference>
<proteinExistence type="inferred from homology"/>
<reference evidence="6 7" key="1">
    <citation type="journal article" date="2009" name="Nature">
        <title>The Sorghum bicolor genome and the diversification of grasses.</title>
        <authorList>
            <person name="Paterson A.H."/>
            <person name="Bowers J.E."/>
            <person name="Bruggmann R."/>
            <person name="Dubchak I."/>
            <person name="Grimwood J."/>
            <person name="Gundlach H."/>
            <person name="Haberer G."/>
            <person name="Hellsten U."/>
            <person name="Mitros T."/>
            <person name="Poliakov A."/>
            <person name="Schmutz J."/>
            <person name="Spannagl M."/>
            <person name="Tang H."/>
            <person name="Wang X."/>
            <person name="Wicker T."/>
            <person name="Bharti A.K."/>
            <person name="Chapman J."/>
            <person name="Feltus F.A."/>
            <person name="Gowik U."/>
            <person name="Grigoriev I.V."/>
            <person name="Lyons E."/>
            <person name="Maher C.A."/>
            <person name="Martis M."/>
            <person name="Narechania A."/>
            <person name="Otillar R.P."/>
            <person name="Penning B.W."/>
            <person name="Salamov A.A."/>
            <person name="Wang Y."/>
            <person name="Zhang L."/>
            <person name="Carpita N.C."/>
            <person name="Freeling M."/>
            <person name="Gingle A.R."/>
            <person name="Hash C.T."/>
            <person name="Keller B."/>
            <person name="Klein P."/>
            <person name="Kresovich S."/>
            <person name="McCann M.C."/>
            <person name="Ming R."/>
            <person name="Peterson D.G."/>
            <person name="Mehboob-ur-Rahman"/>
            <person name="Ware D."/>
            <person name="Westhoff P."/>
            <person name="Mayer K.F."/>
            <person name="Messing J."/>
            <person name="Rokhsar D.S."/>
        </authorList>
    </citation>
    <scope>NUCLEOTIDE SEQUENCE [LARGE SCALE GENOMIC DNA]</scope>
    <source>
        <strain evidence="7">cv. BTx623</strain>
    </source>
</reference>
<dbReference type="OMA" id="CREKKGV"/>
<keyword evidence="3" id="KW-0804">Transcription</keyword>
<reference evidence="7" key="3">
    <citation type="journal article" date="2018" name="Plant J.">
        <title>The Sorghum bicolor reference genome: improved assembly, gene annotations, a transcriptome atlas, and signatures of genome organization.</title>
        <authorList>
            <person name="McCormick R.F."/>
            <person name="Truong S.K."/>
            <person name="Sreedasyam A."/>
            <person name="Jenkins J."/>
            <person name="Shu S."/>
            <person name="Sims D."/>
            <person name="Kennedy M."/>
            <person name="Amirebrahimi M."/>
            <person name="Weers B.D."/>
            <person name="McKinley B."/>
            <person name="Mattison A."/>
            <person name="Morishige D.T."/>
            <person name="Grimwood J."/>
            <person name="Schmutz J."/>
            <person name="Mullet J.E."/>
        </authorList>
    </citation>
    <scope>NUCLEOTIDE SEQUENCE [LARGE SCALE GENOMIC DNA]</scope>
    <source>
        <strain evidence="7">cv. BTx623</strain>
    </source>
</reference>
<evidence type="ECO:0000256" key="3">
    <source>
        <dbReference type="ARBA" id="ARBA00023163"/>
    </source>
</evidence>
<accession>A0A1Z5S7Y4</accession>
<sequence>MDSTTSHKSLEELENEEVGELDFIDALTMQQLAESLADELCWDQPIHHQEQQQQQVELLDQRQKRTNTNTTGFPFLGDMGRRPYAEADEVFLPTAPATINAGGNDSLFSFTGGGKSEQLMSFSTASREPKQKESNGGGNTPAAAGRTPLTTMEGSSKGRRRPSSGVVHEHVVAERKRREKMNHQFAALASIIPDITKTDKVSVLGSTIDYVHHLRGRLKALQAEHQSSTGSTAESPPLDARCCVGSLDDDLDGGVTAMSPKIEAEVRGTTVLLRVVCREKKGVLIMLLKELEKHGLSTINTNVLLLAGSSLNITITAQIEDGFSTAVELVNNLNAALKKF</sequence>
<evidence type="ECO:0000313" key="6">
    <source>
        <dbReference type="EMBL" id="OQU92031.1"/>
    </source>
</evidence>